<evidence type="ECO:0000313" key="1">
    <source>
        <dbReference type="Proteomes" id="UP000095283"/>
    </source>
</evidence>
<dbReference type="InterPro" id="IPR038479">
    <property type="entry name" value="Transthyretin-like_sf"/>
</dbReference>
<reference evidence="2" key="1">
    <citation type="submission" date="2016-11" db="UniProtKB">
        <authorList>
            <consortium name="WormBaseParasite"/>
        </authorList>
    </citation>
    <scope>IDENTIFICATION</scope>
</reference>
<sequence>MTRLGSVPFRNRGVLHFSTEHRNKAVYSLDTRSLLNLFYTKIYNTSYNTNLLSDQDGCVSWPRGFSTETPTQTCSVRGRLMCDGRPASGVKVKLYDVDRKIKRLSIGRKKSYNEKVMLNVKSFKQWNVFV</sequence>
<dbReference type="Proteomes" id="UP000095283">
    <property type="component" value="Unplaced"/>
</dbReference>
<dbReference type="Gene3D" id="2.60.40.3330">
    <property type="match status" value="1"/>
</dbReference>
<dbReference type="AlphaFoldDB" id="A0A1I7X2Q6"/>
<name>A0A1I7X2Q6_HETBA</name>
<accession>A0A1I7X2Q6</accession>
<evidence type="ECO:0000313" key="2">
    <source>
        <dbReference type="WBParaSite" id="Hba_11678"/>
    </source>
</evidence>
<proteinExistence type="predicted"/>
<dbReference type="WBParaSite" id="Hba_11678">
    <property type="protein sequence ID" value="Hba_11678"/>
    <property type="gene ID" value="Hba_11678"/>
</dbReference>
<organism evidence="1 2">
    <name type="scientific">Heterorhabditis bacteriophora</name>
    <name type="common">Entomopathogenic nematode worm</name>
    <dbReference type="NCBI Taxonomy" id="37862"/>
    <lineage>
        <taxon>Eukaryota</taxon>
        <taxon>Metazoa</taxon>
        <taxon>Ecdysozoa</taxon>
        <taxon>Nematoda</taxon>
        <taxon>Chromadorea</taxon>
        <taxon>Rhabditida</taxon>
        <taxon>Rhabditina</taxon>
        <taxon>Rhabditomorpha</taxon>
        <taxon>Strongyloidea</taxon>
        <taxon>Heterorhabditidae</taxon>
        <taxon>Heterorhabditis</taxon>
    </lineage>
</organism>
<keyword evidence="1" id="KW-1185">Reference proteome</keyword>
<protein>
    <submittedName>
        <fullName evidence="2">F5/8 type C domain-containing protein</fullName>
    </submittedName>
</protein>